<dbReference type="Pfam" id="PF13376">
    <property type="entry name" value="OmdA"/>
    <property type="match status" value="1"/>
</dbReference>
<reference evidence="1 2" key="1">
    <citation type="submission" date="2018-07" db="EMBL/GenBank/DDBJ databases">
        <title>Genome analysis of Larkinella rosea.</title>
        <authorList>
            <person name="Zhou Z."/>
            <person name="Wang G."/>
        </authorList>
    </citation>
    <scope>NUCLEOTIDE SEQUENCE [LARGE SCALE GENOMIC DNA]</scope>
    <source>
        <strain evidence="2">zzj9</strain>
    </source>
</reference>
<dbReference type="OrthoDB" id="9796999at2"/>
<proteinExistence type="predicted"/>
<evidence type="ECO:0000313" key="2">
    <source>
        <dbReference type="Proteomes" id="UP000253383"/>
    </source>
</evidence>
<dbReference type="EMBL" id="QOWE01000002">
    <property type="protein sequence ID" value="RCR71232.1"/>
    <property type="molecule type" value="Genomic_DNA"/>
</dbReference>
<evidence type="ECO:0000313" key="1">
    <source>
        <dbReference type="EMBL" id="RCR71232.1"/>
    </source>
</evidence>
<sequence>MPTFFATPAEFRQWLEQHHETEKELFVGFYKVGSGKPSITWPQSVDEALCFGWIDGIRKSIDETSYMIRFTPRKTKSIWSAVNLKRIGELIEQGLVKPAGLTIFQVRDLKKAGIYSHEKEDQPFDAAFEAQLKANEKAWHFFHKQAPSYQKTVRHWIMSAKQPETRLKRLTSLIEDSENGRKVAPFRRNGE</sequence>
<dbReference type="Proteomes" id="UP000253383">
    <property type="component" value="Unassembled WGS sequence"/>
</dbReference>
<protein>
    <submittedName>
        <fullName evidence="1">Bacteriocin-protection protein</fullName>
    </submittedName>
</protein>
<dbReference type="RefSeq" id="WP_114404461.1">
    <property type="nucleotide sequence ID" value="NZ_QOWE01000002.1"/>
</dbReference>
<keyword evidence="2" id="KW-1185">Reference proteome</keyword>
<organism evidence="1 2">
    <name type="scientific">Larkinella punicea</name>
    <dbReference type="NCBI Taxonomy" id="2315727"/>
    <lineage>
        <taxon>Bacteria</taxon>
        <taxon>Pseudomonadati</taxon>
        <taxon>Bacteroidota</taxon>
        <taxon>Cytophagia</taxon>
        <taxon>Cytophagales</taxon>
        <taxon>Spirosomataceae</taxon>
        <taxon>Larkinella</taxon>
    </lineage>
</organism>
<dbReference type="AlphaFoldDB" id="A0A368JUU2"/>
<comment type="caution">
    <text evidence="1">The sequence shown here is derived from an EMBL/GenBank/DDBJ whole genome shotgun (WGS) entry which is preliminary data.</text>
</comment>
<name>A0A368JUU2_9BACT</name>
<accession>A0A368JUU2</accession>
<gene>
    <name evidence="1" type="ORF">DUE52_02995</name>
</gene>